<comment type="similarity">
    <text evidence="3 8">Belongs to the AB hydrolase superfamily. Lipase family.</text>
</comment>
<dbReference type="EMBL" id="KQ414721">
    <property type="protein sequence ID" value="KOC62779.1"/>
    <property type="molecule type" value="Genomic_DNA"/>
</dbReference>
<dbReference type="Pfam" id="PF00151">
    <property type="entry name" value="Lipase"/>
    <property type="match status" value="1"/>
</dbReference>
<feature type="domain" description="Lipase" evidence="10">
    <location>
        <begin position="185"/>
        <end position="510"/>
    </location>
</feature>
<feature type="region of interest" description="Disordered" evidence="9">
    <location>
        <begin position="894"/>
        <end position="928"/>
    </location>
</feature>
<reference evidence="11 12" key="1">
    <citation type="submission" date="2015-07" db="EMBL/GenBank/DDBJ databases">
        <title>The genome of Habropoda laboriosa.</title>
        <authorList>
            <person name="Pan H."/>
            <person name="Kapheim K."/>
        </authorList>
    </citation>
    <scope>NUCLEOTIDE SEQUENCE [LARGE SCALE GENOMIC DNA]</scope>
    <source>
        <strain evidence="11">0110345459</strain>
    </source>
</reference>
<dbReference type="InterPro" id="IPR000734">
    <property type="entry name" value="TAG_lipase"/>
</dbReference>
<dbReference type="GO" id="GO:0008970">
    <property type="term" value="F:phospholipase A1 activity"/>
    <property type="evidence" value="ECO:0007669"/>
    <property type="project" value="UniProtKB-EC"/>
</dbReference>
<evidence type="ECO:0000313" key="12">
    <source>
        <dbReference type="Proteomes" id="UP000053825"/>
    </source>
</evidence>
<evidence type="ECO:0000313" key="11">
    <source>
        <dbReference type="EMBL" id="KOC62779.1"/>
    </source>
</evidence>
<dbReference type="Gene3D" id="3.40.50.1820">
    <property type="entry name" value="alpha/beta hydrolase"/>
    <property type="match status" value="1"/>
</dbReference>
<organism evidence="11 12">
    <name type="scientific">Habropoda laboriosa</name>
    <dbReference type="NCBI Taxonomy" id="597456"/>
    <lineage>
        <taxon>Eukaryota</taxon>
        <taxon>Metazoa</taxon>
        <taxon>Ecdysozoa</taxon>
        <taxon>Arthropoda</taxon>
        <taxon>Hexapoda</taxon>
        <taxon>Insecta</taxon>
        <taxon>Pterygota</taxon>
        <taxon>Neoptera</taxon>
        <taxon>Endopterygota</taxon>
        <taxon>Hymenoptera</taxon>
        <taxon>Apocrita</taxon>
        <taxon>Aculeata</taxon>
        <taxon>Apoidea</taxon>
        <taxon>Anthophila</taxon>
        <taxon>Apidae</taxon>
        <taxon>Habropoda</taxon>
    </lineage>
</organism>
<dbReference type="STRING" id="597456.A0A0L7QW51"/>
<dbReference type="PRINTS" id="PR00821">
    <property type="entry name" value="TAGLIPASE"/>
</dbReference>
<evidence type="ECO:0000256" key="3">
    <source>
        <dbReference type="ARBA" id="ARBA00010701"/>
    </source>
</evidence>
<dbReference type="PANTHER" id="PTHR11610">
    <property type="entry name" value="LIPASE"/>
    <property type="match status" value="1"/>
</dbReference>
<proteinExistence type="inferred from homology"/>
<comment type="catalytic activity">
    <reaction evidence="1">
        <text>a 1,2-diacyl-sn-glycero-3-phosphocholine + H2O = a 2-acyl-sn-glycero-3-phosphocholine + a fatty acid + H(+)</text>
        <dbReference type="Rhea" id="RHEA:18689"/>
        <dbReference type="ChEBI" id="CHEBI:15377"/>
        <dbReference type="ChEBI" id="CHEBI:15378"/>
        <dbReference type="ChEBI" id="CHEBI:28868"/>
        <dbReference type="ChEBI" id="CHEBI:57643"/>
        <dbReference type="ChEBI" id="CHEBI:57875"/>
        <dbReference type="EC" id="3.1.1.32"/>
    </reaction>
</comment>
<dbReference type="GO" id="GO:0005615">
    <property type="term" value="C:extracellular space"/>
    <property type="evidence" value="ECO:0007669"/>
    <property type="project" value="TreeGrafter"/>
</dbReference>
<evidence type="ECO:0000256" key="1">
    <source>
        <dbReference type="ARBA" id="ARBA00000111"/>
    </source>
</evidence>
<feature type="region of interest" description="Disordered" evidence="9">
    <location>
        <begin position="806"/>
        <end position="838"/>
    </location>
</feature>
<dbReference type="InterPro" id="IPR013818">
    <property type="entry name" value="Lipase"/>
</dbReference>
<evidence type="ECO:0000256" key="7">
    <source>
        <dbReference type="ARBA" id="ARBA00023157"/>
    </source>
</evidence>
<evidence type="ECO:0000256" key="4">
    <source>
        <dbReference type="ARBA" id="ARBA00013179"/>
    </source>
</evidence>
<feature type="compositionally biased region" description="Basic and acidic residues" evidence="9">
    <location>
        <begin position="912"/>
        <end position="923"/>
    </location>
</feature>
<name>A0A0L7QW51_9HYME</name>
<dbReference type="EC" id="3.1.1.32" evidence="4"/>
<feature type="compositionally biased region" description="Basic and acidic residues" evidence="9">
    <location>
        <begin position="815"/>
        <end position="829"/>
    </location>
</feature>
<dbReference type="OrthoDB" id="199913at2759"/>
<evidence type="ECO:0000256" key="2">
    <source>
        <dbReference type="ARBA" id="ARBA00004613"/>
    </source>
</evidence>
<dbReference type="InterPro" id="IPR029058">
    <property type="entry name" value="AB_hydrolase_fold"/>
</dbReference>
<dbReference type="PANTHER" id="PTHR11610:SF186">
    <property type="entry name" value="FI22312P1"/>
    <property type="match status" value="1"/>
</dbReference>
<feature type="region of interest" description="Disordered" evidence="9">
    <location>
        <begin position="675"/>
        <end position="696"/>
    </location>
</feature>
<dbReference type="GO" id="GO:0016042">
    <property type="term" value="P:lipid catabolic process"/>
    <property type="evidence" value="ECO:0007669"/>
    <property type="project" value="TreeGrafter"/>
</dbReference>
<dbReference type="SUPFAM" id="SSF53474">
    <property type="entry name" value="alpha/beta-Hydrolases"/>
    <property type="match status" value="1"/>
</dbReference>
<gene>
    <name evidence="11" type="ORF">WH47_03763</name>
</gene>
<feature type="compositionally biased region" description="Basic and acidic residues" evidence="9">
    <location>
        <begin position="675"/>
        <end position="686"/>
    </location>
</feature>
<dbReference type="AlphaFoldDB" id="A0A0L7QW51"/>
<keyword evidence="12" id="KW-1185">Reference proteome</keyword>
<feature type="compositionally biased region" description="Polar residues" evidence="9">
    <location>
        <begin position="712"/>
        <end position="729"/>
    </location>
</feature>
<feature type="region of interest" description="Disordered" evidence="9">
    <location>
        <begin position="712"/>
        <end position="753"/>
    </location>
</feature>
<evidence type="ECO:0000259" key="10">
    <source>
        <dbReference type="Pfam" id="PF00151"/>
    </source>
</evidence>
<keyword evidence="5" id="KW-0964">Secreted</keyword>
<dbReference type="InterPro" id="IPR033906">
    <property type="entry name" value="Lipase_N"/>
</dbReference>
<keyword evidence="6" id="KW-0378">Hydrolase</keyword>
<feature type="compositionally biased region" description="Acidic residues" evidence="9">
    <location>
        <begin position="898"/>
        <end position="907"/>
    </location>
</feature>
<evidence type="ECO:0000256" key="9">
    <source>
        <dbReference type="SAM" id="MobiDB-lite"/>
    </source>
</evidence>
<accession>A0A0L7QW51</accession>
<dbReference type="Proteomes" id="UP000053825">
    <property type="component" value="Unassembled WGS sequence"/>
</dbReference>
<evidence type="ECO:0000256" key="6">
    <source>
        <dbReference type="ARBA" id="ARBA00022801"/>
    </source>
</evidence>
<sequence>MQLPRPSRRVSQPLAGFSPLVVKFQGPASSPPLQGRDALRAQWKGVIREDLGKGRLDKKADLAEDHGVLVHRPSVTLGIIKIQSDSQRNTFSLQTAPSAIFQNNENFCKSGVAVFQSTNVRCWNCALEGFTFTGDPAVAQEWPTRLDESADEKNDAEIFRAVVESMKQWSLHKQLHHRTKREVSKVCYEDVGCFEDTGPFSYLEMLPSPPKDVGTRFLVYGSRKARSIPMEVLADDINDNAHRAIDPDLPTKVIVHGFGSSCDHVWVYEMRSALMTVHECNIVCVDWGPGSAVPNYVRAAANTRLVGRQLAKLIRSLNVPLEKVHLIGFSLGAHVAGFAGAELANVSRITGLDPAGPLFETQDPRARLDKTDANFVDVIHSNGEQLLLGGLGSWQPMGDVDFYPNGGRMQTGCSNLFLGAVSDIIWSSAVEGRSLCNHRRAYKLFTDSVSPKCRFPAFPCDNGYDGLLRGECFPCGVSGMGRACGDMGYYSDESPARGQLYLVTREEEPFCAHQYQVKVYNSRGERPTRSYGKLQVTMVGEGAFNDSFAMTRKDEELLVGSVLQKIVVPHPAIFSLEAIEIKYTAYSGWISSGLVSWSIDKVAIVDSFGKTLSVCRKGLSLESGKPIFLPLFAGECNVPTEADNSTSPVLGRLLQEKQGGIGPFTKEQNYETKDSFSVETYSKDRTPSSSKGLGPFTKEQNLRVMEGKESFKTNNFEDTGSRPSSSNPWNIVDISADGDSNSLENPDAERGRGFSGSNFFAKTPSPDPSVEATTEFLPEIREPVLQVNKKETGRSLKFPEITEPILRPRSARQNSRNEVHSRENQKDEIQETSPTTRGFTVQFLPERLAGILAQAERYARQTLLPLISQYTPSFVTGSRYEEPKYFPPLGEIVSEDQGGSEETELTTDTDQSFERQNRDEESANSRTTEFAIKEETKTENSSGATSVEVPALVEAVYPEKTLSNSTQTEPENDKWVPIEPSTTLNAVLSRKDSNVSRSLNWEHVQYNWSTQNNPESTTFKPQVDDWVPIRVKGDAQAQEAPFNISHQVTSPRVATDKQIEVIQEESATVKGSRNNSEEVSGKDERKYIPLIDPETKELSSTSSNDIKENRSDISTYSHIQKIPRLMETRSGKVVGSSTRRSMVFPYAYEKKKDPRTRYIPLIPEEDMGRPHFSIEKER</sequence>
<dbReference type="FunFam" id="3.40.50.1820:FF:000288">
    <property type="entry name" value="Pancreatic triacylglycerol lipase"/>
    <property type="match status" value="1"/>
</dbReference>
<comment type="subcellular location">
    <subcellularLocation>
        <location evidence="2">Secreted</location>
    </subcellularLocation>
</comment>
<dbReference type="CDD" id="cd00707">
    <property type="entry name" value="Pancreat_lipase_like"/>
    <property type="match status" value="1"/>
</dbReference>
<evidence type="ECO:0000256" key="8">
    <source>
        <dbReference type="RuleBase" id="RU004262"/>
    </source>
</evidence>
<protein>
    <recommendedName>
        <fullName evidence="4">phospholipase A1</fullName>
        <ecNumber evidence="4">3.1.1.32</ecNumber>
    </recommendedName>
</protein>
<evidence type="ECO:0000256" key="5">
    <source>
        <dbReference type="ARBA" id="ARBA00022525"/>
    </source>
</evidence>
<keyword evidence="7" id="KW-1015">Disulfide bond</keyword>